<evidence type="ECO:0000313" key="2">
    <source>
        <dbReference type="EMBL" id="CAH2225809.1"/>
    </source>
</evidence>
<feature type="compositionally biased region" description="Polar residues" evidence="1">
    <location>
        <begin position="47"/>
        <end position="59"/>
    </location>
</feature>
<feature type="compositionally biased region" description="Basic residues" evidence="1">
    <location>
        <begin position="101"/>
        <end position="117"/>
    </location>
</feature>
<dbReference type="AlphaFoldDB" id="A0AAD1R8Z9"/>
<evidence type="ECO:0000256" key="1">
    <source>
        <dbReference type="SAM" id="MobiDB-lite"/>
    </source>
</evidence>
<reference evidence="2" key="1">
    <citation type="submission" date="2022-03" db="EMBL/GenBank/DDBJ databases">
        <authorList>
            <person name="Alioto T."/>
            <person name="Alioto T."/>
            <person name="Gomez Garrido J."/>
        </authorList>
    </citation>
    <scope>NUCLEOTIDE SEQUENCE</scope>
</reference>
<protein>
    <submittedName>
        <fullName evidence="2">Uncharacterized protein</fullName>
    </submittedName>
</protein>
<evidence type="ECO:0000313" key="3">
    <source>
        <dbReference type="Proteomes" id="UP001295444"/>
    </source>
</evidence>
<sequence length="124" mass="13995">MADGTTACTERQTPSDWAAAFQGSFEAVCKRFWDHLEHKHQLLTPSQVSELTKAPTAQQPARAVYPEQRKIRVWPAKPQLGKATDESSPGTRAEWGATPPHHTRQRRSARHPRKHRVWPNAAAN</sequence>
<keyword evidence="3" id="KW-1185">Reference proteome</keyword>
<name>A0AAD1R8Z9_PELCU</name>
<organism evidence="2 3">
    <name type="scientific">Pelobates cultripes</name>
    <name type="common">Western spadefoot toad</name>
    <dbReference type="NCBI Taxonomy" id="61616"/>
    <lineage>
        <taxon>Eukaryota</taxon>
        <taxon>Metazoa</taxon>
        <taxon>Chordata</taxon>
        <taxon>Craniata</taxon>
        <taxon>Vertebrata</taxon>
        <taxon>Euteleostomi</taxon>
        <taxon>Amphibia</taxon>
        <taxon>Batrachia</taxon>
        <taxon>Anura</taxon>
        <taxon>Pelobatoidea</taxon>
        <taxon>Pelobatidae</taxon>
        <taxon>Pelobates</taxon>
    </lineage>
</organism>
<proteinExistence type="predicted"/>
<gene>
    <name evidence="2" type="ORF">PECUL_23A035435</name>
</gene>
<feature type="region of interest" description="Disordered" evidence="1">
    <location>
        <begin position="47"/>
        <end position="124"/>
    </location>
</feature>
<accession>A0AAD1R8Z9</accession>
<dbReference type="EMBL" id="OW240912">
    <property type="protein sequence ID" value="CAH2225809.1"/>
    <property type="molecule type" value="Genomic_DNA"/>
</dbReference>
<dbReference type="Proteomes" id="UP001295444">
    <property type="component" value="Chromosome 01"/>
</dbReference>